<name>A0A1E5QGE0_9CYAN</name>
<dbReference type="OrthoDB" id="7025931at2"/>
<accession>A0A1E5QGE0</accession>
<proteinExistence type="predicted"/>
<dbReference type="RefSeq" id="WP_069968723.1">
    <property type="nucleotide sequence ID" value="NZ_CM124774.1"/>
</dbReference>
<dbReference type="STRING" id="1781255.BH720_18585"/>
<protein>
    <submittedName>
        <fullName evidence="1">Uncharacterized protein</fullName>
    </submittedName>
</protein>
<dbReference type="EMBL" id="MJGC01000082">
    <property type="protein sequence ID" value="OEJ73661.1"/>
    <property type="molecule type" value="Genomic_DNA"/>
</dbReference>
<sequence>MLIPALFGVTDPFLIKGLLDGSLVRYGGVIRWAAGTGKGGQIYSHLVEGSGLTSQLMLSPLSTLIQMAGDGIIIHKVNQVQKTLSAVMGLTQIAAGASVLNLGVSIAGFAYMGYKLNQVQKAIGDLKQSMDAGFQNLEERLDTLSEQLGYLHLLVEDSREQQKRLSGAINELHKALLIKEIADLQAELISLRYFPDSLPKDAVKTATRVRLFLSSQALQAPVELDAQNLLLTDVATQGWAVATATEAHLLLEHGLIREAQELLAYEVPRFEAHSRQWATQLLKSDRTELATAYRFQAPRFSEYITPERIERIARISPADCNLNPEQARRKQKEVEVEYEMFRSATLDERWNHRQIAVAEYLDGFSELTARLDSVQAFAHLCEQQGVKSSRQLLPREDAQPELYVLCSN</sequence>
<comment type="caution">
    <text evidence="1">The sequence shown here is derived from an EMBL/GenBank/DDBJ whole genome shotgun (WGS) entry which is preliminary data.</text>
</comment>
<gene>
    <name evidence="1" type="ORF">BH720_18585</name>
</gene>
<organism evidence="1">
    <name type="scientific">Desertifilum tharense IPPAS B-1220</name>
    <dbReference type="NCBI Taxonomy" id="1781255"/>
    <lineage>
        <taxon>Bacteria</taxon>
        <taxon>Bacillati</taxon>
        <taxon>Cyanobacteriota</taxon>
        <taxon>Cyanophyceae</taxon>
        <taxon>Desertifilales</taxon>
        <taxon>Desertifilaceae</taxon>
        <taxon>Desertifilum</taxon>
    </lineage>
</organism>
<evidence type="ECO:0000313" key="1">
    <source>
        <dbReference type="EMBL" id="OEJ73661.1"/>
    </source>
</evidence>
<dbReference type="AlphaFoldDB" id="A0A1E5QGE0"/>
<reference evidence="1" key="1">
    <citation type="submission" date="2016-09" db="EMBL/GenBank/DDBJ databases">
        <title>Draft genome of thermotolerant cyanobacterium Desertifilum sp. strain IPPAS B-1220.</title>
        <authorList>
            <person name="Sinetova M.A."/>
            <person name="Bolakhan K."/>
            <person name="Zayadan B.K."/>
            <person name="Mironov K.S."/>
            <person name="Ustinova V."/>
            <person name="Kupriyanova E.V."/>
            <person name="Sidorov R.A."/>
            <person name="Skrypnik A.N."/>
            <person name="Gogoleva N.E."/>
            <person name="Gogolev Y.V."/>
            <person name="Los D.A."/>
        </authorList>
    </citation>
    <scope>NUCLEOTIDE SEQUENCE [LARGE SCALE GENOMIC DNA]</scope>
    <source>
        <strain evidence="1">IPPAS B-1220</strain>
    </source>
</reference>